<dbReference type="InterPro" id="IPR057670">
    <property type="entry name" value="SH3_retrovirus"/>
</dbReference>
<dbReference type="Pfam" id="PF25597">
    <property type="entry name" value="SH3_retrovirus"/>
    <property type="match status" value="1"/>
</dbReference>
<feature type="domain" description="Retroviral polymerase SH3-like" evidence="1">
    <location>
        <begin position="123"/>
        <end position="177"/>
    </location>
</feature>
<dbReference type="Proteomes" id="UP000257109">
    <property type="component" value="Unassembled WGS sequence"/>
</dbReference>
<evidence type="ECO:0000259" key="1">
    <source>
        <dbReference type="Pfam" id="PF25597"/>
    </source>
</evidence>
<name>A0A371FVP4_MUCPR</name>
<gene>
    <name evidence="2" type="ORF">CR513_36873</name>
</gene>
<dbReference type="SUPFAM" id="SSF53098">
    <property type="entry name" value="Ribonuclease H-like"/>
    <property type="match status" value="1"/>
</dbReference>
<dbReference type="Gene3D" id="3.30.420.10">
    <property type="entry name" value="Ribonuclease H-like superfamily/Ribonuclease H"/>
    <property type="match status" value="1"/>
</dbReference>
<dbReference type="OrthoDB" id="1645289at2759"/>
<feature type="non-terminal residue" evidence="2">
    <location>
        <position position="1"/>
    </location>
</feature>
<dbReference type="InterPro" id="IPR012337">
    <property type="entry name" value="RNaseH-like_sf"/>
</dbReference>
<dbReference type="PANTHER" id="PTHR42648:SF28">
    <property type="entry name" value="TRANSPOSON-ENCODED PROTEIN WITH RIBONUCLEASE H-LIKE AND RETROVIRUS ZINC FINGER-LIKE DOMAINS"/>
    <property type="match status" value="1"/>
</dbReference>
<dbReference type="CDD" id="cd09272">
    <property type="entry name" value="RNase_HI_RT_Ty1"/>
    <property type="match status" value="1"/>
</dbReference>
<evidence type="ECO:0000313" key="2">
    <source>
        <dbReference type="EMBL" id="RDX82351.1"/>
    </source>
</evidence>
<evidence type="ECO:0000313" key="3">
    <source>
        <dbReference type="Proteomes" id="UP000257109"/>
    </source>
</evidence>
<dbReference type="EMBL" id="QJKJ01007656">
    <property type="protein sequence ID" value="RDX82351.1"/>
    <property type="molecule type" value="Genomic_DNA"/>
</dbReference>
<accession>A0A371FVP4</accession>
<protein>
    <recommendedName>
        <fullName evidence="1">Retroviral polymerase SH3-like domain-containing protein</fullName>
    </recommendedName>
</protein>
<dbReference type="PANTHER" id="PTHR42648">
    <property type="entry name" value="TRANSPOSASE, PUTATIVE-RELATED"/>
    <property type="match status" value="1"/>
</dbReference>
<dbReference type="InterPro" id="IPR036397">
    <property type="entry name" value="RNaseH_sf"/>
</dbReference>
<proteinExistence type="predicted"/>
<keyword evidence="3" id="KW-1185">Reference proteome</keyword>
<comment type="caution">
    <text evidence="2">The sequence shown here is derived from an EMBL/GenBank/DDBJ whole genome shotgun (WGS) entry which is preliminary data.</text>
</comment>
<dbReference type="GO" id="GO:0003676">
    <property type="term" value="F:nucleic acid binding"/>
    <property type="evidence" value="ECO:0007669"/>
    <property type="project" value="InterPro"/>
</dbReference>
<sequence length="581" mass="66549">MDLDVFKSFKAKIELQLGKKIIAVKSDRGGKYYGRYDGSGEQCPGPFALFLRECGIVPQYTMPGKPSMNESLWGEALKIAVHILNRVPTKAVNKTPYELWTGKKPSINHFHIWGCPAEARPYRPHERKLDSRIVSCYFVGYVERSRGYKFYNPTSRSFFETGNARILEEIEFGKEENIRNIIFEEKFVNDIGQILVLITIQETTPIIGDNVQTTVPDIALPQTPIEQPQQPQQVSLRRSIRERRHAISDDYIVFLQEHEDGIGLIEDDPINFCQAMQSSNSQKWIDAMKDELKSMQDNDVWDLVELPEGVKPIGCKWIFKTKKDSKGIQILRDHSQSILRLSQENYISKVLERFDMKDSKPGDTLIAKGDKFSLKQCPNNDLERNEMQKIPYALAVGSLMYLSDPGMQHWKAVKRVMRYLRRTKGHMLTYRKSEDLEIIGKCSTSEYIYMLAGGTISWKSVKQTLIAPSTMAVEFVACFKASNQGIWLRNFVTGLRVVDGIERPLKLYCDNNSAVLYSNNNRSTTKSKFIDIKFLVVKERVQNKQISIEHIGTSFMLADPLTKALIPKVFHEHTARMGIIP</sequence>
<organism evidence="2 3">
    <name type="scientific">Mucuna pruriens</name>
    <name type="common">Velvet bean</name>
    <name type="synonym">Dolichos pruriens</name>
    <dbReference type="NCBI Taxonomy" id="157652"/>
    <lineage>
        <taxon>Eukaryota</taxon>
        <taxon>Viridiplantae</taxon>
        <taxon>Streptophyta</taxon>
        <taxon>Embryophyta</taxon>
        <taxon>Tracheophyta</taxon>
        <taxon>Spermatophyta</taxon>
        <taxon>Magnoliopsida</taxon>
        <taxon>eudicotyledons</taxon>
        <taxon>Gunneridae</taxon>
        <taxon>Pentapetalae</taxon>
        <taxon>rosids</taxon>
        <taxon>fabids</taxon>
        <taxon>Fabales</taxon>
        <taxon>Fabaceae</taxon>
        <taxon>Papilionoideae</taxon>
        <taxon>50 kb inversion clade</taxon>
        <taxon>NPAAA clade</taxon>
        <taxon>indigoferoid/millettioid clade</taxon>
        <taxon>Phaseoleae</taxon>
        <taxon>Mucuna</taxon>
    </lineage>
</organism>
<dbReference type="InterPro" id="IPR039537">
    <property type="entry name" value="Retrotran_Ty1/copia-like"/>
</dbReference>
<dbReference type="AlphaFoldDB" id="A0A371FVP4"/>
<reference evidence="2" key="1">
    <citation type="submission" date="2018-05" db="EMBL/GenBank/DDBJ databases">
        <title>Draft genome of Mucuna pruriens seed.</title>
        <authorList>
            <person name="Nnadi N.E."/>
            <person name="Vos R."/>
            <person name="Hasami M.H."/>
            <person name="Devisetty U.K."/>
            <person name="Aguiy J.C."/>
        </authorList>
    </citation>
    <scope>NUCLEOTIDE SEQUENCE [LARGE SCALE GENOMIC DNA]</scope>
    <source>
        <strain evidence="2">JCA_2017</strain>
    </source>
</reference>